<dbReference type="InterPro" id="IPR043502">
    <property type="entry name" value="DNA/RNA_pol_sf"/>
</dbReference>
<protein>
    <recommendedName>
        <fullName evidence="3 14">Telomerase reverse transcriptase</fullName>
        <ecNumber evidence="2 14">2.7.7.49</ecNumber>
    </recommendedName>
    <alternativeName>
        <fullName evidence="12 14">Telomerase catalytic subunit</fullName>
    </alternativeName>
</protein>
<dbReference type="GO" id="GO:0042162">
    <property type="term" value="F:telomeric DNA binding"/>
    <property type="evidence" value="ECO:0007669"/>
    <property type="project" value="TreeGrafter"/>
</dbReference>
<evidence type="ECO:0000256" key="13">
    <source>
        <dbReference type="ARBA" id="ARBA00048173"/>
    </source>
</evidence>
<dbReference type="CDD" id="cd01648">
    <property type="entry name" value="TERT"/>
    <property type="match status" value="1"/>
</dbReference>
<dbReference type="PANTHER" id="PTHR12066">
    <property type="entry name" value="TELOMERASE REVERSE TRANSCRIPTASE"/>
    <property type="match status" value="1"/>
</dbReference>
<evidence type="ECO:0000313" key="16">
    <source>
        <dbReference type="EMBL" id="KAK9302714.1"/>
    </source>
</evidence>
<evidence type="ECO:0000256" key="5">
    <source>
        <dbReference type="ARBA" id="ARBA00022679"/>
    </source>
</evidence>
<proteinExistence type="inferred from homology"/>
<name>A0AAW1A045_9HYME</name>
<evidence type="ECO:0000313" key="17">
    <source>
        <dbReference type="Proteomes" id="UP001432146"/>
    </source>
</evidence>
<dbReference type="Pfam" id="PF12009">
    <property type="entry name" value="Telomerase_RBD"/>
    <property type="match status" value="1"/>
</dbReference>
<keyword evidence="7 14" id="KW-0479">Metal-binding</keyword>
<dbReference type="InterPro" id="IPR021891">
    <property type="entry name" value="Telomerase_RBD"/>
</dbReference>
<dbReference type="Gene3D" id="1.10.132.70">
    <property type="match status" value="1"/>
</dbReference>
<dbReference type="GO" id="GO:0046872">
    <property type="term" value="F:metal ion binding"/>
    <property type="evidence" value="ECO:0007669"/>
    <property type="project" value="UniProtKB-KW"/>
</dbReference>
<dbReference type="GO" id="GO:0007004">
    <property type="term" value="P:telomere maintenance via telomerase"/>
    <property type="evidence" value="ECO:0007669"/>
    <property type="project" value="TreeGrafter"/>
</dbReference>
<dbReference type="PROSITE" id="PS50878">
    <property type="entry name" value="RT_POL"/>
    <property type="match status" value="1"/>
</dbReference>
<keyword evidence="8 14" id="KW-0460">Magnesium</keyword>
<dbReference type="InterPro" id="IPR003545">
    <property type="entry name" value="Telomerase_RT"/>
</dbReference>
<reference evidence="16 17" key="1">
    <citation type="submission" date="2024-05" db="EMBL/GenBank/DDBJ databases">
        <title>The nuclear and mitochondrial genome assemblies of Tetragonisca angustula (Apidae: Meliponini), a tiny yet remarkable pollinator in the Neotropics.</title>
        <authorList>
            <person name="Ferrari R."/>
            <person name="Ricardo P.C."/>
            <person name="Dias F.C."/>
            <person name="Araujo N.S."/>
            <person name="Soares D.O."/>
            <person name="Zhou Q.-S."/>
            <person name="Zhu C.-D."/>
            <person name="Coutinho L."/>
            <person name="Airas M.C."/>
            <person name="Batista T.M."/>
        </authorList>
    </citation>
    <scope>NUCLEOTIDE SEQUENCE [LARGE SCALE GENOMIC DNA]</scope>
    <source>
        <strain evidence="16">ASF017062</strain>
        <tissue evidence="16">Abdomen</tissue>
    </source>
</reference>
<dbReference type="GO" id="GO:0070034">
    <property type="term" value="F:telomerase RNA binding"/>
    <property type="evidence" value="ECO:0007669"/>
    <property type="project" value="TreeGrafter"/>
</dbReference>
<dbReference type="SUPFAM" id="SSF56672">
    <property type="entry name" value="DNA/RNA polymerases"/>
    <property type="match status" value="1"/>
</dbReference>
<evidence type="ECO:0000256" key="10">
    <source>
        <dbReference type="ARBA" id="ARBA00022918"/>
    </source>
</evidence>
<keyword evidence="10 14" id="KW-0695">RNA-directed DNA polymerase</keyword>
<dbReference type="Gene3D" id="3.30.70.2630">
    <property type="match status" value="1"/>
</dbReference>
<dbReference type="Pfam" id="PF00078">
    <property type="entry name" value="RVT_1"/>
    <property type="match status" value="1"/>
</dbReference>
<dbReference type="GO" id="GO:0000781">
    <property type="term" value="C:chromosome, telomeric region"/>
    <property type="evidence" value="ECO:0007669"/>
    <property type="project" value="UniProtKB-SubCell"/>
</dbReference>
<dbReference type="GO" id="GO:0000333">
    <property type="term" value="C:telomerase catalytic core complex"/>
    <property type="evidence" value="ECO:0007669"/>
    <property type="project" value="TreeGrafter"/>
</dbReference>
<dbReference type="EC" id="2.7.7.49" evidence="2 14"/>
<dbReference type="SMART" id="SM00975">
    <property type="entry name" value="Telomerase_RBD"/>
    <property type="match status" value="1"/>
</dbReference>
<keyword evidence="4 14" id="KW-0158">Chromosome</keyword>
<keyword evidence="5 14" id="KW-0808">Transferase</keyword>
<comment type="caution">
    <text evidence="16">The sequence shown here is derived from an EMBL/GenBank/DDBJ whole genome shotgun (WGS) entry which is preliminary data.</text>
</comment>
<dbReference type="EMBL" id="JAWNGG020000092">
    <property type="protein sequence ID" value="KAK9302714.1"/>
    <property type="molecule type" value="Genomic_DNA"/>
</dbReference>
<accession>A0AAW1A045</accession>
<comment type="function">
    <text evidence="14">Telomerase is a ribonucleoprotein enzyme essential for the replication of chromosome termini in most eukaryotes. It elongates telomeres. It is a reverse transcriptase that adds simple sequence repeats to chromosome ends by copying a template sequence within the RNA component of the enzyme.</text>
</comment>
<dbReference type="PANTHER" id="PTHR12066:SF0">
    <property type="entry name" value="TELOMERASE REVERSE TRANSCRIPTASE"/>
    <property type="match status" value="1"/>
</dbReference>
<dbReference type="GO" id="GO:0003720">
    <property type="term" value="F:telomerase activity"/>
    <property type="evidence" value="ECO:0007669"/>
    <property type="project" value="InterPro"/>
</dbReference>
<keyword evidence="9 14" id="KW-0779">Telomere</keyword>
<dbReference type="AlphaFoldDB" id="A0AAW1A045"/>
<dbReference type="Proteomes" id="UP001432146">
    <property type="component" value="Unassembled WGS sequence"/>
</dbReference>
<evidence type="ECO:0000256" key="2">
    <source>
        <dbReference type="ARBA" id="ARBA00012493"/>
    </source>
</evidence>
<evidence type="ECO:0000256" key="7">
    <source>
        <dbReference type="ARBA" id="ARBA00022723"/>
    </source>
</evidence>
<comment type="catalytic activity">
    <reaction evidence="13 14">
        <text>DNA(n) + a 2'-deoxyribonucleoside 5'-triphosphate = DNA(n+1) + diphosphate</text>
        <dbReference type="Rhea" id="RHEA:22508"/>
        <dbReference type="Rhea" id="RHEA-COMP:17339"/>
        <dbReference type="Rhea" id="RHEA-COMP:17340"/>
        <dbReference type="ChEBI" id="CHEBI:33019"/>
        <dbReference type="ChEBI" id="CHEBI:61560"/>
        <dbReference type="ChEBI" id="CHEBI:173112"/>
        <dbReference type="EC" id="2.7.7.49"/>
    </reaction>
</comment>
<evidence type="ECO:0000256" key="11">
    <source>
        <dbReference type="ARBA" id="ARBA00023242"/>
    </source>
</evidence>
<keyword evidence="11 14" id="KW-0539">Nucleus</keyword>
<dbReference type="InterPro" id="IPR000477">
    <property type="entry name" value="RT_dom"/>
</dbReference>
<evidence type="ECO:0000256" key="9">
    <source>
        <dbReference type="ARBA" id="ARBA00022895"/>
    </source>
</evidence>
<evidence type="ECO:0000256" key="4">
    <source>
        <dbReference type="ARBA" id="ARBA00022454"/>
    </source>
</evidence>
<evidence type="ECO:0000256" key="8">
    <source>
        <dbReference type="ARBA" id="ARBA00022842"/>
    </source>
</evidence>
<comment type="similarity">
    <text evidence="1 14">Belongs to the reverse transcriptase family. Telomerase subfamily.</text>
</comment>
<evidence type="ECO:0000259" key="15">
    <source>
        <dbReference type="PROSITE" id="PS50878"/>
    </source>
</evidence>
<gene>
    <name evidence="16" type="ORF">QLX08_005426</name>
</gene>
<keyword evidence="6 14" id="KW-0548">Nucleotidyltransferase</keyword>
<evidence type="ECO:0000256" key="3">
    <source>
        <dbReference type="ARBA" id="ARBA00016182"/>
    </source>
</evidence>
<evidence type="ECO:0000256" key="12">
    <source>
        <dbReference type="ARBA" id="ARBA00032044"/>
    </source>
</evidence>
<organism evidence="16 17">
    <name type="scientific">Tetragonisca angustula</name>
    <dbReference type="NCBI Taxonomy" id="166442"/>
    <lineage>
        <taxon>Eukaryota</taxon>
        <taxon>Metazoa</taxon>
        <taxon>Ecdysozoa</taxon>
        <taxon>Arthropoda</taxon>
        <taxon>Hexapoda</taxon>
        <taxon>Insecta</taxon>
        <taxon>Pterygota</taxon>
        <taxon>Neoptera</taxon>
        <taxon>Endopterygota</taxon>
        <taxon>Hymenoptera</taxon>
        <taxon>Apocrita</taxon>
        <taxon>Aculeata</taxon>
        <taxon>Apoidea</taxon>
        <taxon>Anthophila</taxon>
        <taxon>Apidae</taxon>
        <taxon>Tetragonisca</taxon>
    </lineage>
</organism>
<evidence type="ECO:0000256" key="1">
    <source>
        <dbReference type="ARBA" id="ARBA00008001"/>
    </source>
</evidence>
<comment type="subcellular location">
    <subcellularLocation>
        <location evidence="14">Nucleus</location>
    </subcellularLocation>
    <subcellularLocation>
        <location evidence="14">Chromosome</location>
        <location evidence="14">Telomere</location>
    </subcellularLocation>
</comment>
<evidence type="ECO:0000256" key="14">
    <source>
        <dbReference type="RuleBase" id="RU365061"/>
    </source>
</evidence>
<evidence type="ECO:0000256" key="6">
    <source>
        <dbReference type="ARBA" id="ARBA00022695"/>
    </source>
</evidence>
<keyword evidence="17" id="KW-1185">Reference proteome</keyword>
<feature type="domain" description="Reverse transcriptase" evidence="15">
    <location>
        <begin position="345"/>
        <end position="624"/>
    </location>
</feature>
<sequence>MATQSIENIFGSKFQQYCLCHKILLQQDKCGALKVSVNNSNKTFTDCLNVFSDIKLEINKELEDLQKEKSIDHLTEIKAKIETKKWKIFPKESMYHHLWHMNNELNIYLYNTSSTLPSYKSYTDLTSCLLNTDKTGNEIYNFIIKETIKNNIITNYEISIPTISVLLEQFKKKHKKFHYFSVLKHLTCKQEFNQRKSKCEYQINKKQLKLFFDLIFAKVVPLNIFGKLKNLKKIKRIMFYLLDIPCYESLNLRPFIEKLDLSNIKWLQDIKSISMQWCIIAKFVKWFFVGFLLKILHTYFHMTASKSNNERLYIMRSTWNLVQKKFIKKRIRSKILQPDIKYNEWKPPIGIYTLFPKQSDVRPIFKPENIKSIYYISKEQSCLNVVFKFLKQLHITKYGVINFEQKWKSIVQYKRNEATNLYFVCCDVANAFGSIIQEELYNIIQSLCKDLPENLMFKYYAVKSKQAKEVCYKQYFSELLLPLAPNILYSDTCKNWQQIRKTWLLEQISKFIFCQRVKINKKVYVITKGVVQGSPISPILSDIYYNFILHKEMSAYLNAGEIIKYMDDILYVTKNETFAKQFLQSTRKGIPQYNCYFKVSKTQTNMICNETIAVNNIIYIGYKINCTTLEVEYKRSQKNLSSMKFLKKNDLPPLIILRKQLNNVACLRLSNFILNRTINSKMTIIRKIRKICLLQAKRACTLIKELFDSNLRSVKDILSVIQETNERIARHIIKIFLIGKRGIINKLSFHRWNHKILHILWMSYVTVFMKDKILQPKFIRYFSKCK</sequence>